<sequence>MIYDPSSDDTKVKNTGSGTFVQFLDGTTRHIHAIARDILLQRKTFADFAHQERAEVSATTRSQTKTKKKRVHFEDEVPEGATTPEATEASTED</sequence>
<protein>
    <submittedName>
        <fullName evidence="2">Uncharacterized protein</fullName>
    </submittedName>
</protein>
<keyword evidence="3" id="KW-1185">Reference proteome</keyword>
<dbReference type="EMBL" id="NBNE01005856">
    <property type="protein sequence ID" value="OWZ02915.1"/>
    <property type="molecule type" value="Genomic_DNA"/>
</dbReference>
<dbReference type="Proteomes" id="UP000198211">
    <property type="component" value="Unassembled WGS sequence"/>
</dbReference>
<feature type="region of interest" description="Disordered" evidence="1">
    <location>
        <begin position="54"/>
        <end position="93"/>
    </location>
</feature>
<proteinExistence type="predicted"/>
<comment type="caution">
    <text evidence="2">The sequence shown here is derived from an EMBL/GenBank/DDBJ whole genome shotgun (WGS) entry which is preliminary data.</text>
</comment>
<accession>A0A225VC12</accession>
<evidence type="ECO:0000313" key="2">
    <source>
        <dbReference type="EMBL" id="OWZ02915.1"/>
    </source>
</evidence>
<evidence type="ECO:0000256" key="1">
    <source>
        <dbReference type="SAM" id="MobiDB-lite"/>
    </source>
</evidence>
<dbReference type="AlphaFoldDB" id="A0A225VC12"/>
<reference evidence="3" key="1">
    <citation type="submission" date="2017-03" db="EMBL/GenBank/DDBJ databases">
        <title>Phytopthora megakarya and P. palmivora, two closely related causual agents of cacao black pod achieved similar genome size and gene model numbers by different mechanisms.</title>
        <authorList>
            <person name="Ali S."/>
            <person name="Shao J."/>
            <person name="Larry D.J."/>
            <person name="Kronmiller B."/>
            <person name="Shen D."/>
            <person name="Strem M.D."/>
            <person name="Melnick R.L."/>
            <person name="Guiltinan M.J."/>
            <person name="Tyler B.M."/>
            <person name="Meinhardt L.W."/>
            <person name="Bailey B.A."/>
        </authorList>
    </citation>
    <scope>NUCLEOTIDE SEQUENCE [LARGE SCALE GENOMIC DNA]</scope>
    <source>
        <strain evidence="3">zdho120</strain>
    </source>
</reference>
<feature type="compositionally biased region" description="Low complexity" evidence="1">
    <location>
        <begin position="79"/>
        <end position="93"/>
    </location>
</feature>
<gene>
    <name evidence="2" type="ORF">PHMEG_00025444</name>
</gene>
<name>A0A225VC12_9STRA</name>
<organism evidence="2 3">
    <name type="scientific">Phytophthora megakarya</name>
    <dbReference type="NCBI Taxonomy" id="4795"/>
    <lineage>
        <taxon>Eukaryota</taxon>
        <taxon>Sar</taxon>
        <taxon>Stramenopiles</taxon>
        <taxon>Oomycota</taxon>
        <taxon>Peronosporomycetes</taxon>
        <taxon>Peronosporales</taxon>
        <taxon>Peronosporaceae</taxon>
        <taxon>Phytophthora</taxon>
    </lineage>
</organism>
<evidence type="ECO:0000313" key="3">
    <source>
        <dbReference type="Proteomes" id="UP000198211"/>
    </source>
</evidence>